<feature type="transmembrane region" description="Helical" evidence="2">
    <location>
        <begin position="197"/>
        <end position="220"/>
    </location>
</feature>
<feature type="transmembrane region" description="Helical" evidence="2">
    <location>
        <begin position="133"/>
        <end position="153"/>
    </location>
</feature>
<feature type="transmembrane region" description="Helical" evidence="2">
    <location>
        <begin position="103"/>
        <end position="126"/>
    </location>
</feature>
<evidence type="ECO:0000256" key="2">
    <source>
        <dbReference type="SAM" id="Phobius"/>
    </source>
</evidence>
<reference evidence="3 4" key="1">
    <citation type="submission" date="2019-06" db="EMBL/GenBank/DDBJ databases">
        <authorList>
            <person name="Broberg M."/>
        </authorList>
    </citation>
    <scope>NUCLEOTIDE SEQUENCE [LARGE SCALE GENOMIC DNA]</scope>
</reference>
<keyword evidence="2" id="KW-1133">Transmembrane helix</keyword>
<comment type="caution">
    <text evidence="3">The sequence shown here is derived from an EMBL/GenBank/DDBJ whole genome shotgun (WGS) entry which is preliminary data.</text>
</comment>
<evidence type="ECO:0008006" key="5">
    <source>
        <dbReference type="Google" id="ProtNLM"/>
    </source>
</evidence>
<feature type="compositionally biased region" description="Polar residues" evidence="1">
    <location>
        <begin position="1"/>
        <end position="11"/>
    </location>
</feature>
<keyword evidence="2" id="KW-0472">Membrane</keyword>
<protein>
    <recommendedName>
        <fullName evidence="5">MARVEL domain-containing protein</fullName>
    </recommendedName>
</protein>
<evidence type="ECO:0000313" key="4">
    <source>
        <dbReference type="Proteomes" id="UP000766486"/>
    </source>
</evidence>
<evidence type="ECO:0000313" key="3">
    <source>
        <dbReference type="EMBL" id="VUC26598.1"/>
    </source>
</evidence>
<dbReference type="Proteomes" id="UP000766486">
    <property type="component" value="Unassembled WGS sequence"/>
</dbReference>
<organism evidence="3 4">
    <name type="scientific">Bionectria ochroleuca</name>
    <name type="common">Gliocladium roseum</name>
    <dbReference type="NCBI Taxonomy" id="29856"/>
    <lineage>
        <taxon>Eukaryota</taxon>
        <taxon>Fungi</taxon>
        <taxon>Dikarya</taxon>
        <taxon>Ascomycota</taxon>
        <taxon>Pezizomycotina</taxon>
        <taxon>Sordariomycetes</taxon>
        <taxon>Hypocreomycetidae</taxon>
        <taxon>Hypocreales</taxon>
        <taxon>Bionectriaceae</taxon>
        <taxon>Clonostachys</taxon>
    </lineage>
</organism>
<feature type="region of interest" description="Disordered" evidence="1">
    <location>
        <begin position="1"/>
        <end position="51"/>
    </location>
</feature>
<evidence type="ECO:0000256" key="1">
    <source>
        <dbReference type="SAM" id="MobiDB-lite"/>
    </source>
</evidence>
<name>A0ABY6U6F4_BIOOC</name>
<keyword evidence="2" id="KW-0812">Transmembrane</keyword>
<sequence length="267" mass="29372">MASLSSSSHPTEATPLLVDAHGDSGIVEQPSDRRNEDELTTEPAETGRDQPPSRVNRVIYVLSWAMTALSSLQVVFLGVLFALNSYGSSHFGQTDWTFYYDGGPYAFFSYQGVLLALFSAFNALWIKAKGRPTATLLSVLIYGANAFILFLFVGDQTSRRLGWSGLSCSKSLDDPKSRYPGSYAECLDWETKYIVAVWFFLMLAAVVVCLSTAIVITHFVKLYKERSQRSQSGAFSINIPAGQVSLNVSLQWGPPRQNDTQAHGTEA</sequence>
<proteinExistence type="predicted"/>
<keyword evidence="4" id="KW-1185">Reference proteome</keyword>
<gene>
    <name evidence="3" type="ORF">CLO192961_LOCUS192655</name>
</gene>
<accession>A0ABY6U6F4</accession>
<feature type="transmembrane region" description="Helical" evidence="2">
    <location>
        <begin position="58"/>
        <end position="83"/>
    </location>
</feature>
<dbReference type="EMBL" id="CABFNS010000753">
    <property type="protein sequence ID" value="VUC26598.1"/>
    <property type="molecule type" value="Genomic_DNA"/>
</dbReference>